<protein>
    <submittedName>
        <fullName evidence="1">Uncharacterized protein</fullName>
    </submittedName>
</protein>
<accession>A0ABU1YBA2</accession>
<evidence type="ECO:0000313" key="2">
    <source>
        <dbReference type="Proteomes" id="UP001269081"/>
    </source>
</evidence>
<evidence type="ECO:0000313" key="1">
    <source>
        <dbReference type="EMBL" id="MDR7211522.1"/>
    </source>
</evidence>
<dbReference type="EMBL" id="JAVDWQ010000013">
    <property type="protein sequence ID" value="MDR7211522.1"/>
    <property type="molecule type" value="Genomic_DNA"/>
</dbReference>
<dbReference type="Proteomes" id="UP001269081">
    <property type="component" value="Unassembled WGS sequence"/>
</dbReference>
<organism evidence="1 2">
    <name type="scientific">Flavobacterium piscis</name>
    <dbReference type="NCBI Taxonomy" id="1114874"/>
    <lineage>
        <taxon>Bacteria</taxon>
        <taxon>Pseudomonadati</taxon>
        <taxon>Bacteroidota</taxon>
        <taxon>Flavobacteriia</taxon>
        <taxon>Flavobacteriales</taxon>
        <taxon>Flavobacteriaceae</taxon>
        <taxon>Flavobacterium</taxon>
    </lineage>
</organism>
<keyword evidence="2" id="KW-1185">Reference proteome</keyword>
<comment type="caution">
    <text evidence="1">The sequence shown here is derived from an EMBL/GenBank/DDBJ whole genome shotgun (WGS) entry which is preliminary data.</text>
</comment>
<gene>
    <name evidence="1" type="ORF">J2W48_003477</name>
</gene>
<reference evidence="1 2" key="1">
    <citation type="submission" date="2023-07" db="EMBL/GenBank/DDBJ databases">
        <title>Sorghum-associated microbial communities from plants grown in Nebraska, USA.</title>
        <authorList>
            <person name="Schachtman D."/>
        </authorList>
    </citation>
    <scope>NUCLEOTIDE SEQUENCE [LARGE SCALE GENOMIC DNA]</scope>
    <source>
        <strain evidence="1 2">4129</strain>
    </source>
</reference>
<name>A0ABU1YBA2_9FLAO</name>
<sequence length="76" mass="9180">MNSLSLFYSSFKKIVIKKNRNKIIQIYLKSKNLTNFRNYFFKRIVFKQLIHLFQKQKINFTADPLVDNSFIESIQS</sequence>
<proteinExistence type="predicted"/>